<evidence type="ECO:0000313" key="2">
    <source>
        <dbReference type="Proteomes" id="UP000664534"/>
    </source>
</evidence>
<gene>
    <name evidence="1" type="ORF">IMSHALPRED_005634</name>
</gene>
<dbReference type="EMBL" id="CAJPDT010000030">
    <property type="protein sequence ID" value="CAF9922243.1"/>
    <property type="molecule type" value="Genomic_DNA"/>
</dbReference>
<organism evidence="1 2">
    <name type="scientific">Imshaugia aleurites</name>
    <dbReference type="NCBI Taxonomy" id="172621"/>
    <lineage>
        <taxon>Eukaryota</taxon>
        <taxon>Fungi</taxon>
        <taxon>Dikarya</taxon>
        <taxon>Ascomycota</taxon>
        <taxon>Pezizomycotina</taxon>
        <taxon>Lecanoromycetes</taxon>
        <taxon>OSLEUM clade</taxon>
        <taxon>Lecanoromycetidae</taxon>
        <taxon>Lecanorales</taxon>
        <taxon>Lecanorineae</taxon>
        <taxon>Parmeliaceae</taxon>
        <taxon>Imshaugia</taxon>
    </lineage>
</organism>
<protein>
    <submittedName>
        <fullName evidence="1">Uncharacterized protein</fullName>
    </submittedName>
</protein>
<evidence type="ECO:0000313" key="1">
    <source>
        <dbReference type="EMBL" id="CAF9922243.1"/>
    </source>
</evidence>
<keyword evidence="2" id="KW-1185">Reference proteome</keyword>
<reference evidence="1" key="1">
    <citation type="submission" date="2021-03" db="EMBL/GenBank/DDBJ databases">
        <authorList>
            <person name="Tagirdzhanova G."/>
        </authorList>
    </citation>
    <scope>NUCLEOTIDE SEQUENCE</scope>
</reference>
<sequence length="307" mass="35109">MASNLSRKIITFEAFKEELDNGVKANMKTVEEHLSAEDAPMAFDRDGLIRYIKQRMPQDEYPVQPKPVNIPAGLGPYFYKLPRELRDQIFSYLLVSGHPNFMRCSKAMEQEGETWVAKEGIYRINLRLFCSINCQRPSWKIAATIQNIDIKIDACMLPIARNAYPNRYSGLKILDLLTDPTHHRKTCNVSIEWYGARDGCMYIVEVGHEVIDRLQRLRGFEKVVLRVWDRWTDSPSILIPSVDRLRAPVPGMVIDTYWSFGHMQDRLAPYLGKADMTSDKEGWGMVFYPRKAQEGAAQVGSSGSLKG</sequence>
<dbReference type="AlphaFoldDB" id="A0A8H3FHW5"/>
<proteinExistence type="predicted"/>
<dbReference type="OrthoDB" id="10643558at2759"/>
<accession>A0A8H3FHW5</accession>
<comment type="caution">
    <text evidence="1">The sequence shown here is derived from an EMBL/GenBank/DDBJ whole genome shotgun (WGS) entry which is preliminary data.</text>
</comment>
<dbReference type="Proteomes" id="UP000664534">
    <property type="component" value="Unassembled WGS sequence"/>
</dbReference>
<name>A0A8H3FHW5_9LECA</name>